<dbReference type="GO" id="GO:0030198">
    <property type="term" value="P:extracellular matrix organization"/>
    <property type="evidence" value="ECO:0007669"/>
    <property type="project" value="InterPro"/>
</dbReference>
<dbReference type="PANTHER" id="PTHR13723:SF316">
    <property type="entry name" value="LONELY HEART, ISOFORM A"/>
    <property type="match status" value="1"/>
</dbReference>
<dbReference type="SUPFAM" id="SSF82895">
    <property type="entry name" value="TSP-1 type 1 repeat"/>
    <property type="match status" value="1"/>
</dbReference>
<feature type="non-terminal residue" evidence="6">
    <location>
        <position position="203"/>
    </location>
</feature>
<comment type="subcellular location">
    <subcellularLocation>
        <location evidence="1">Secreted</location>
    </subcellularLocation>
</comment>
<evidence type="ECO:0000256" key="3">
    <source>
        <dbReference type="ARBA" id="ARBA00023157"/>
    </source>
</evidence>
<evidence type="ECO:0000313" key="7">
    <source>
        <dbReference type="Proteomes" id="UP000838878"/>
    </source>
</evidence>
<organism evidence="6 7">
    <name type="scientific">Brenthis ino</name>
    <name type="common">lesser marbled fritillary</name>
    <dbReference type="NCBI Taxonomy" id="405034"/>
    <lineage>
        <taxon>Eukaryota</taxon>
        <taxon>Metazoa</taxon>
        <taxon>Ecdysozoa</taxon>
        <taxon>Arthropoda</taxon>
        <taxon>Hexapoda</taxon>
        <taxon>Insecta</taxon>
        <taxon>Pterygota</taxon>
        <taxon>Neoptera</taxon>
        <taxon>Endopterygota</taxon>
        <taxon>Lepidoptera</taxon>
        <taxon>Glossata</taxon>
        <taxon>Ditrysia</taxon>
        <taxon>Papilionoidea</taxon>
        <taxon>Nymphalidae</taxon>
        <taxon>Heliconiinae</taxon>
        <taxon>Argynnini</taxon>
        <taxon>Brenthis</taxon>
    </lineage>
</organism>
<dbReference type="GO" id="GO:0005576">
    <property type="term" value="C:extracellular region"/>
    <property type="evidence" value="ECO:0007669"/>
    <property type="project" value="UniProtKB-SubCell"/>
</dbReference>
<sequence>MEKRIFFHLRKLLWLVITMQLATVLAATNVTDSTQIVGDSIVNLYAWSAWGSWSACSRSCGGGVSVQERECLPRSRNLIVNETGPSTTTVRVTRQATNDCLGVSRRYHECNAHACLSGERDVRAEQCSSYDRRPFRGRFYTWVPYIDGDSPCLLNCRPLGQQFYATLALVADGAPCTRVGYRAICVQGSCKVSGWKIYEKCKS</sequence>
<evidence type="ECO:0000256" key="5">
    <source>
        <dbReference type="SAM" id="SignalP"/>
    </source>
</evidence>
<reference evidence="6" key="1">
    <citation type="submission" date="2021-12" db="EMBL/GenBank/DDBJ databases">
        <authorList>
            <person name="Martin H S."/>
        </authorList>
    </citation>
    <scope>NUCLEOTIDE SEQUENCE</scope>
</reference>
<feature type="chain" id="PRO_5035446081" evidence="5">
    <location>
        <begin position="27"/>
        <end position="203"/>
    </location>
</feature>
<feature type="disulfide bond" evidence="4">
    <location>
        <begin position="71"/>
        <end position="100"/>
    </location>
</feature>
<dbReference type="GO" id="GO:0006508">
    <property type="term" value="P:proteolysis"/>
    <property type="evidence" value="ECO:0007669"/>
    <property type="project" value="TreeGrafter"/>
</dbReference>
<accession>A0A8J9VPR9</accession>
<dbReference type="InterPro" id="IPR000884">
    <property type="entry name" value="TSP1_rpt"/>
</dbReference>
<dbReference type="PROSITE" id="PS50092">
    <property type="entry name" value="TSP1"/>
    <property type="match status" value="1"/>
</dbReference>
<keyword evidence="3 4" id="KW-1015">Disulfide bond</keyword>
<dbReference type="GO" id="GO:0004222">
    <property type="term" value="F:metalloendopeptidase activity"/>
    <property type="evidence" value="ECO:0007669"/>
    <property type="project" value="TreeGrafter"/>
</dbReference>
<keyword evidence="2" id="KW-0964">Secreted</keyword>
<proteinExistence type="predicted"/>
<evidence type="ECO:0000256" key="4">
    <source>
        <dbReference type="PIRSR" id="PIRSR613273-3"/>
    </source>
</evidence>
<name>A0A8J9VPR9_9NEOP</name>
<dbReference type="EMBL" id="OV170224">
    <property type="protein sequence ID" value="CAH0724435.1"/>
    <property type="molecule type" value="Genomic_DNA"/>
</dbReference>
<feature type="disulfide bond" evidence="4">
    <location>
        <begin position="60"/>
        <end position="115"/>
    </location>
</feature>
<evidence type="ECO:0000256" key="1">
    <source>
        <dbReference type="ARBA" id="ARBA00004613"/>
    </source>
</evidence>
<dbReference type="GO" id="GO:0031012">
    <property type="term" value="C:extracellular matrix"/>
    <property type="evidence" value="ECO:0007669"/>
    <property type="project" value="TreeGrafter"/>
</dbReference>
<dbReference type="AlphaFoldDB" id="A0A8J9VPR9"/>
<gene>
    <name evidence="6" type="ORF">BINO364_LOCUS10144</name>
</gene>
<feature type="signal peptide" evidence="5">
    <location>
        <begin position="1"/>
        <end position="26"/>
    </location>
</feature>
<feature type="disulfide bond" evidence="4">
    <location>
        <begin position="56"/>
        <end position="110"/>
    </location>
</feature>
<dbReference type="InterPro" id="IPR036383">
    <property type="entry name" value="TSP1_rpt_sf"/>
</dbReference>
<evidence type="ECO:0000256" key="2">
    <source>
        <dbReference type="ARBA" id="ARBA00022525"/>
    </source>
</evidence>
<dbReference type="SMART" id="SM00209">
    <property type="entry name" value="TSP1"/>
    <property type="match status" value="1"/>
</dbReference>
<keyword evidence="5" id="KW-0732">Signal</keyword>
<keyword evidence="7" id="KW-1185">Reference proteome</keyword>
<evidence type="ECO:0000313" key="6">
    <source>
        <dbReference type="EMBL" id="CAH0724435.1"/>
    </source>
</evidence>
<dbReference type="InterPro" id="IPR050439">
    <property type="entry name" value="ADAMTS_ADAMTS-like"/>
</dbReference>
<dbReference type="PANTHER" id="PTHR13723">
    <property type="entry name" value="ADAMTS A DISINTEGRIN AND METALLOPROTEASE WITH THROMBOSPONDIN MOTIFS PROTEASE"/>
    <property type="match status" value="1"/>
</dbReference>
<protein>
    <submittedName>
        <fullName evidence="6">Uncharacterized protein</fullName>
    </submittedName>
</protein>
<dbReference type="Proteomes" id="UP000838878">
    <property type="component" value="Chromosome 4"/>
</dbReference>
<dbReference type="OrthoDB" id="5781878at2759"/>
<dbReference type="Gene3D" id="2.20.100.10">
    <property type="entry name" value="Thrombospondin type-1 (TSP1) repeat"/>
    <property type="match status" value="1"/>
</dbReference>
<dbReference type="InterPro" id="IPR013273">
    <property type="entry name" value="ADAMTS/ADAMTS-like"/>
</dbReference>
<dbReference type="PRINTS" id="PR01857">
    <property type="entry name" value="ADAMTSFAMILY"/>
</dbReference>